<feature type="domain" description="FecR protein" evidence="2">
    <location>
        <begin position="72"/>
        <end position="159"/>
    </location>
</feature>
<comment type="caution">
    <text evidence="3">The sequence shown here is derived from an EMBL/GenBank/DDBJ whole genome shotgun (WGS) entry which is preliminary data.</text>
</comment>
<feature type="chain" id="PRO_5046432402" evidence="1">
    <location>
        <begin position="34"/>
        <end position="163"/>
    </location>
</feature>
<protein>
    <submittedName>
        <fullName evidence="3">FecR domain-containing protein</fullName>
    </submittedName>
</protein>
<evidence type="ECO:0000313" key="3">
    <source>
        <dbReference type="EMBL" id="MDR9848312.1"/>
    </source>
</evidence>
<dbReference type="RefSeq" id="WP_134136738.1">
    <property type="nucleotide sequence ID" value="NZ_JAVLSJ010000004.1"/>
</dbReference>
<organism evidence="3 4">
    <name type="scientific">Herbaspirillum huttiense subsp. lycopersici</name>
    <dbReference type="NCBI Taxonomy" id="3074428"/>
    <lineage>
        <taxon>Bacteria</taxon>
        <taxon>Pseudomonadati</taxon>
        <taxon>Pseudomonadota</taxon>
        <taxon>Betaproteobacteria</taxon>
        <taxon>Burkholderiales</taxon>
        <taxon>Oxalobacteraceae</taxon>
        <taxon>Herbaspirillum</taxon>
    </lineage>
</organism>
<keyword evidence="4" id="KW-1185">Reference proteome</keyword>
<evidence type="ECO:0000313" key="4">
    <source>
        <dbReference type="Proteomes" id="UP001246576"/>
    </source>
</evidence>
<keyword evidence="1" id="KW-0732">Signal</keyword>
<dbReference type="Proteomes" id="UP001246576">
    <property type="component" value="Unassembled WGS sequence"/>
</dbReference>
<reference evidence="3" key="1">
    <citation type="submission" date="2023-09" db="EMBL/GenBank/DDBJ databases">
        <title>Description of first Herbaspirillum huttiense subsp. nephrolepsisexaltata and Herbaspirillum huttiense subsp. lycopersicon.</title>
        <authorList>
            <person name="Poudel M."/>
            <person name="Sharma A."/>
            <person name="Goss E."/>
            <person name="Tapia J.H."/>
            <person name="Harmon C.M."/>
            <person name="Jones J.B."/>
        </authorList>
    </citation>
    <scope>NUCLEOTIDE SEQUENCE</scope>
    <source>
        <strain evidence="3">SE1</strain>
    </source>
</reference>
<accession>A0ABU2EJJ4</accession>
<dbReference type="Pfam" id="PF04773">
    <property type="entry name" value="FecR"/>
    <property type="match status" value="1"/>
</dbReference>
<sequence>MRIKRAGPMWSASGWAGLLLASASLLGQGSAAAQEATASQAGIVKVLQGDVRAERSGKTRPLATGERLYAGDRVLTGAASAVGFTLRDDTLISLGSNSQFLLEQFAYNDKTDEGSVAVRLTKGTLRYVSGLIGKRSPESQRLSTPTATIGIRGTDFIVEVAGE</sequence>
<gene>
    <name evidence="3" type="ORF">RI048_08820</name>
</gene>
<evidence type="ECO:0000259" key="2">
    <source>
        <dbReference type="Pfam" id="PF04773"/>
    </source>
</evidence>
<dbReference type="PANTHER" id="PTHR38731">
    <property type="entry name" value="LIPL45-RELATED LIPOPROTEIN-RELATED"/>
    <property type="match status" value="1"/>
</dbReference>
<evidence type="ECO:0000256" key="1">
    <source>
        <dbReference type="SAM" id="SignalP"/>
    </source>
</evidence>
<dbReference type="InterPro" id="IPR006860">
    <property type="entry name" value="FecR"/>
</dbReference>
<feature type="signal peptide" evidence="1">
    <location>
        <begin position="1"/>
        <end position="33"/>
    </location>
</feature>
<dbReference type="PANTHER" id="PTHR38731:SF1">
    <property type="entry name" value="FECR PROTEIN DOMAIN-CONTAINING PROTEIN"/>
    <property type="match status" value="1"/>
</dbReference>
<proteinExistence type="predicted"/>
<dbReference type="EMBL" id="JAVLSJ010000004">
    <property type="protein sequence ID" value="MDR9848312.1"/>
    <property type="molecule type" value="Genomic_DNA"/>
</dbReference>
<name>A0ABU2EJJ4_9BURK</name>